<feature type="compositionally biased region" description="Polar residues" evidence="1">
    <location>
        <begin position="7"/>
        <end position="22"/>
    </location>
</feature>
<dbReference type="InterPro" id="IPR058912">
    <property type="entry name" value="HTH_animal"/>
</dbReference>
<feature type="region of interest" description="Disordered" evidence="1">
    <location>
        <begin position="1114"/>
        <end position="1145"/>
    </location>
</feature>
<evidence type="ECO:0000259" key="2">
    <source>
        <dbReference type="PROSITE" id="PS50878"/>
    </source>
</evidence>
<dbReference type="EMBL" id="CAJNRG010011329">
    <property type="protein sequence ID" value="CAF2131131.1"/>
    <property type="molecule type" value="Genomic_DNA"/>
</dbReference>
<dbReference type="EMBL" id="CAJOBF010002166">
    <property type="protein sequence ID" value="CAF4014940.1"/>
    <property type="molecule type" value="Genomic_DNA"/>
</dbReference>
<dbReference type="AlphaFoldDB" id="A0A816W337"/>
<feature type="compositionally biased region" description="Low complexity" evidence="1">
    <location>
        <begin position="121"/>
        <end position="131"/>
    </location>
</feature>
<feature type="region of interest" description="Disordered" evidence="1">
    <location>
        <begin position="1"/>
        <end position="133"/>
    </location>
</feature>
<feature type="compositionally biased region" description="Low complexity" evidence="1">
    <location>
        <begin position="67"/>
        <end position="85"/>
    </location>
</feature>
<dbReference type="PANTHER" id="PTHR21301:SF10">
    <property type="entry name" value="REVERSE TRANSCRIPTASE DOMAIN-CONTAINING PROTEIN"/>
    <property type="match status" value="1"/>
</dbReference>
<feature type="compositionally biased region" description="Low complexity" evidence="1">
    <location>
        <begin position="1133"/>
        <end position="1145"/>
    </location>
</feature>
<reference evidence="3" key="1">
    <citation type="submission" date="2021-02" db="EMBL/GenBank/DDBJ databases">
        <authorList>
            <person name="Nowell W R."/>
        </authorList>
    </citation>
    <scope>NUCLEOTIDE SEQUENCE</scope>
</reference>
<organism evidence="3 5">
    <name type="scientific">Rotaria magnacalcarata</name>
    <dbReference type="NCBI Taxonomy" id="392030"/>
    <lineage>
        <taxon>Eukaryota</taxon>
        <taxon>Metazoa</taxon>
        <taxon>Spiralia</taxon>
        <taxon>Gnathifera</taxon>
        <taxon>Rotifera</taxon>
        <taxon>Eurotatoria</taxon>
        <taxon>Bdelloidea</taxon>
        <taxon>Philodinida</taxon>
        <taxon>Philodinidae</taxon>
        <taxon>Rotaria</taxon>
    </lineage>
</organism>
<gene>
    <name evidence="4" type="ORF">UXM345_LOCUS17002</name>
    <name evidence="3" type="ORF">XDN619_LOCUS24731</name>
</gene>
<feature type="compositionally biased region" description="Basic residues" evidence="1">
    <location>
        <begin position="96"/>
        <end position="109"/>
    </location>
</feature>
<proteinExistence type="predicted"/>
<evidence type="ECO:0000313" key="5">
    <source>
        <dbReference type="Proteomes" id="UP000663887"/>
    </source>
</evidence>
<comment type="caution">
    <text evidence="3">The sequence shown here is derived from an EMBL/GenBank/DDBJ whole genome shotgun (WGS) entry which is preliminary data.</text>
</comment>
<dbReference type="Proteomes" id="UP000663842">
    <property type="component" value="Unassembled WGS sequence"/>
</dbReference>
<feature type="domain" description="Reverse transcriptase" evidence="2">
    <location>
        <begin position="682"/>
        <end position="932"/>
    </location>
</feature>
<dbReference type="Proteomes" id="UP000663887">
    <property type="component" value="Unassembled WGS sequence"/>
</dbReference>
<feature type="compositionally biased region" description="Polar residues" evidence="1">
    <location>
        <begin position="110"/>
        <end position="120"/>
    </location>
</feature>
<evidence type="ECO:0000313" key="3">
    <source>
        <dbReference type="EMBL" id="CAF2131131.1"/>
    </source>
</evidence>
<accession>A0A816W337</accession>
<feature type="compositionally biased region" description="Basic residues" evidence="1">
    <location>
        <begin position="30"/>
        <end position="50"/>
    </location>
</feature>
<evidence type="ECO:0000313" key="4">
    <source>
        <dbReference type="EMBL" id="CAF4014940.1"/>
    </source>
</evidence>
<dbReference type="Pfam" id="PF26215">
    <property type="entry name" value="HTH_animal"/>
    <property type="match status" value="1"/>
</dbReference>
<dbReference type="PROSITE" id="PS50878">
    <property type="entry name" value="RT_POL"/>
    <property type="match status" value="1"/>
</dbReference>
<protein>
    <recommendedName>
        <fullName evidence="2">Reverse transcriptase domain-containing protein</fullName>
    </recommendedName>
</protein>
<evidence type="ECO:0000256" key="1">
    <source>
        <dbReference type="SAM" id="MobiDB-lite"/>
    </source>
</evidence>
<dbReference type="InterPro" id="IPR000477">
    <property type="entry name" value="RT_dom"/>
</dbReference>
<dbReference type="PANTHER" id="PTHR21301">
    <property type="entry name" value="REVERSE TRANSCRIPTASE"/>
    <property type="match status" value="1"/>
</dbReference>
<name>A0A816W337_9BILA</name>
<sequence length="1145" mass="135262">MDKENGDTATPLQRNQALQTESDQQEPVIKKTKKCHGNKKLHHFKRKCRSRGMTEEEITELINTRKNNNNQVNNNVNNAVLPNNNKIKKNKETKQTKNKKQFTKRKRSGHSNNENNTTVRSMSQLSISQQQPLPKKLKTNKEENNIASVNHNPVISKYLQMPKKLLLHSLRLQLNHPIKKKKEKSFILSRLKLLDQQFCTSMDQYLYQSYFADGSHYKIWPEDIVKMTQTDSYDNIENFLKQYLIQLQQKFDQYTTQLMTQALSCPKSIQLSLIESQLEEFVRLHHLDLTRKINFQVNKFKDHIHEKELFQQLSSYPLTNEQQQTIQRLCHLRQQQLERFEEMTKLEVRILCRILPKSINELDQLIPSNQLVTYNINHPNNNNSSLYEMIKKQKKLVRDYKRQILHKNLEEYESAIEQNEFLYQEEQYNFECQLSNKENGQTSNNSLMSYLYNYLHCETVNKIREIRFNEAIFRYKLLHPCHRRSSLTNNNNTISIYPEAIIEIFEKIFTKKELDLLSSLGGPSYIRLNQSSVKNKKKVQEQIQHQHSTIMDKLASDLYHRHGLPTKASILKKFSDQLEIIFNQQFSTSLSYHDIHRTRNDLKTILSIKRKLKKLPVIIRESDKSGILHIGYKRDYEKKVLLYQEKTNAYVELSSNPLMDTFSKVVRLVNDLSTKKQMKPWHYKKMLPDRKKIQLAYLYFIPKPHKEGTPLRPIVSSINAPTTGISRMLDRLIRPLFDEHVQQTTFIDGVQFIRRLELYVSLGLLKPTTHLCTCDVTDLYTMLPQEESIAILKQFLNHFKYAHVQCITVDAIESLARIVLMENVFIYENKYYRQIKGGAMGSPFTLTLANIFMWHWEKTLVEQQRNSNELYGRYIDDIFFTSNDSIDNVNKMLADANKRHSNIKLTATIDNPIPFLDIHIKKTANNFITSVYHKEAAEPYVVPFQSDHPRHVFANIIDCALLRAIRYSSTLQEFNHERRTLKLMLLYNGYPTRYIYSRFNEFFARCSITSTSIIPMIHDENEFLLLRRQLLEQATVPDHRRAARIAKTMDYNNFHANIDPLVKAKLLKRRDRANSTFIHYTHEKRFSHYKRNIHRIWNDIFHNTPVQSTKLIVGSRNNPNLSKELVRRSPFSTNRNKNTKQQTNN</sequence>